<dbReference type="OrthoDB" id="9812018at2"/>
<dbReference type="GO" id="GO:0071973">
    <property type="term" value="P:bacterial-type flagellum-dependent cell motility"/>
    <property type="evidence" value="ECO:0007669"/>
    <property type="project" value="TreeGrafter"/>
</dbReference>
<protein>
    <recommendedName>
        <fullName evidence="5">Flagellar hook-associated protein 2</fullName>
        <shortName evidence="5">HAP2</shortName>
    </recommendedName>
    <alternativeName>
        <fullName evidence="5">Flagellar cap protein</fullName>
    </alternativeName>
</protein>
<dbReference type="PANTHER" id="PTHR30288:SF0">
    <property type="entry name" value="FLAGELLAR HOOK-ASSOCIATED PROTEIN 2"/>
    <property type="match status" value="1"/>
</dbReference>
<dbReference type="InterPro" id="IPR010810">
    <property type="entry name" value="Flagellin_hook_IN_motif"/>
</dbReference>
<keyword evidence="9" id="KW-0966">Cell projection</keyword>
<evidence type="ECO:0000256" key="1">
    <source>
        <dbReference type="ARBA" id="ARBA00009764"/>
    </source>
</evidence>
<comment type="subunit">
    <text evidence="2 5">Homopentamer.</text>
</comment>
<evidence type="ECO:0000259" key="7">
    <source>
        <dbReference type="Pfam" id="PF02465"/>
    </source>
</evidence>
<dbReference type="AlphaFoldDB" id="A0A327KUL7"/>
<dbReference type="GO" id="GO:0007155">
    <property type="term" value="P:cell adhesion"/>
    <property type="evidence" value="ECO:0007669"/>
    <property type="project" value="InterPro"/>
</dbReference>
<dbReference type="Pfam" id="PF07195">
    <property type="entry name" value="FliD_C"/>
    <property type="match status" value="1"/>
</dbReference>
<evidence type="ECO:0000256" key="5">
    <source>
        <dbReference type="RuleBase" id="RU362066"/>
    </source>
</evidence>
<dbReference type="InterPro" id="IPR040026">
    <property type="entry name" value="FliD"/>
</dbReference>
<dbReference type="Pfam" id="PF02465">
    <property type="entry name" value="FliD_N"/>
    <property type="match status" value="1"/>
</dbReference>
<comment type="similarity">
    <text evidence="1 5">Belongs to the FliD family.</text>
</comment>
<evidence type="ECO:0000256" key="6">
    <source>
        <dbReference type="SAM" id="MobiDB-lite"/>
    </source>
</evidence>
<dbReference type="Pfam" id="PF07196">
    <property type="entry name" value="Flagellin_IN"/>
    <property type="match status" value="1"/>
</dbReference>
<gene>
    <name evidence="9" type="ORF">CH338_02115</name>
</gene>
<accession>A0A327KUL7</accession>
<dbReference type="RefSeq" id="WP_111355385.1">
    <property type="nucleotide sequence ID" value="NZ_NHSK01000145.1"/>
</dbReference>
<evidence type="ECO:0000313" key="10">
    <source>
        <dbReference type="Proteomes" id="UP000248863"/>
    </source>
</evidence>
<dbReference type="PANTHER" id="PTHR30288">
    <property type="entry name" value="FLAGELLAR CAP/ASSEMBLY PROTEIN FLID"/>
    <property type="match status" value="1"/>
</dbReference>
<feature type="region of interest" description="Disordered" evidence="6">
    <location>
        <begin position="1"/>
        <end position="20"/>
    </location>
</feature>
<keyword evidence="3" id="KW-0175">Coiled coil</keyword>
<dbReference type="InterPro" id="IPR003481">
    <property type="entry name" value="FliD_N"/>
</dbReference>
<evidence type="ECO:0000256" key="4">
    <source>
        <dbReference type="ARBA" id="ARBA00023143"/>
    </source>
</evidence>
<evidence type="ECO:0000256" key="2">
    <source>
        <dbReference type="ARBA" id="ARBA00011255"/>
    </source>
</evidence>
<dbReference type="GO" id="GO:0009421">
    <property type="term" value="C:bacterial-type flagellum filament cap"/>
    <property type="evidence" value="ECO:0007669"/>
    <property type="project" value="InterPro"/>
</dbReference>
<feature type="domain" description="Flagellar hook-associated protein 2 N-terminal" evidence="7">
    <location>
        <begin position="23"/>
        <end position="131"/>
    </location>
</feature>
<name>A0A327KUL7_9BRAD</name>
<keyword evidence="9" id="KW-0282">Flagellum</keyword>
<comment type="function">
    <text evidence="5">Required for morphogenesis and for the elongation of the flagellar filament by facilitating polymerization of the flagellin monomers at the tip of growing filament. Forms a capping structure, which prevents flagellin subunits (transported through the central channel of the flagellum) from leaking out without polymerization at the distal end.</text>
</comment>
<comment type="subcellular location">
    <subcellularLocation>
        <location evidence="5">Secreted</location>
    </subcellularLocation>
    <subcellularLocation>
        <location evidence="5">Bacterial flagellum</location>
    </subcellularLocation>
</comment>
<feature type="domain" description="Flagellar hook-associated protein 2 C-terminal" evidence="8">
    <location>
        <begin position="242"/>
        <end position="542"/>
    </location>
</feature>
<reference evidence="9 10" key="1">
    <citation type="submission" date="2017-07" db="EMBL/GenBank/DDBJ databases">
        <title>Draft Genome Sequences of Select Purple Nonsulfur Bacteria.</title>
        <authorList>
            <person name="Lasarre B."/>
            <person name="Mckinlay J.B."/>
        </authorList>
    </citation>
    <scope>NUCLEOTIDE SEQUENCE [LARGE SCALE GENOMIC DNA]</scope>
    <source>
        <strain evidence="9 10">DSM 11907</strain>
    </source>
</reference>
<evidence type="ECO:0000313" key="9">
    <source>
        <dbReference type="EMBL" id="RAI41766.1"/>
    </source>
</evidence>
<dbReference type="GO" id="GO:0009424">
    <property type="term" value="C:bacterial-type flagellum hook"/>
    <property type="evidence" value="ECO:0007669"/>
    <property type="project" value="UniProtKB-UniRule"/>
</dbReference>
<dbReference type="EMBL" id="NPEU01000010">
    <property type="protein sequence ID" value="RAI41766.1"/>
    <property type="molecule type" value="Genomic_DNA"/>
</dbReference>
<dbReference type="GO" id="GO:0005576">
    <property type="term" value="C:extracellular region"/>
    <property type="evidence" value="ECO:0007669"/>
    <property type="project" value="UniProtKB-SubCell"/>
</dbReference>
<keyword evidence="10" id="KW-1185">Reference proteome</keyword>
<proteinExistence type="inferred from homology"/>
<keyword evidence="5" id="KW-0964">Secreted</keyword>
<evidence type="ECO:0000256" key="3">
    <source>
        <dbReference type="ARBA" id="ARBA00023054"/>
    </source>
</evidence>
<evidence type="ECO:0000259" key="8">
    <source>
        <dbReference type="Pfam" id="PF07195"/>
    </source>
</evidence>
<dbReference type="Proteomes" id="UP000248863">
    <property type="component" value="Unassembled WGS sequence"/>
</dbReference>
<comment type="caution">
    <text evidence="9">The sequence shown here is derived from an EMBL/GenBank/DDBJ whole genome shotgun (WGS) entry which is preliminary data.</text>
</comment>
<keyword evidence="4 5" id="KW-0975">Bacterial flagellum</keyword>
<organism evidence="9 10">
    <name type="scientific">Rhodoplanes elegans</name>
    <dbReference type="NCBI Taxonomy" id="29408"/>
    <lineage>
        <taxon>Bacteria</taxon>
        <taxon>Pseudomonadati</taxon>
        <taxon>Pseudomonadota</taxon>
        <taxon>Alphaproteobacteria</taxon>
        <taxon>Hyphomicrobiales</taxon>
        <taxon>Nitrobacteraceae</taxon>
        <taxon>Rhodoplanes</taxon>
    </lineage>
</organism>
<keyword evidence="9" id="KW-0969">Cilium</keyword>
<sequence>MTTISSVTTNTSSTSTTSSAVSTDWDALIEEAVAAKLTKADSIETKITANEAKISAYQEMQSLLQDIADAAQVLRAPSGTLAKEDDVFADRASYLTANGDVDASSTVSVTADRNVDVGTYDLVVKQLAKSHKVTSDSVGSKTEDLGHAGVFSLKVEGGSAVEITVTEDMSLAELAKAINDTSATSGVQATVLQVSSGSYKLVLTATATGKAITAAAVSGDDVLETLGILGEDGTFANELQAAQDAIIELDGVEITRDSNEIDDAIDGLTFYIYNVTPDDTSITVEIETDYSAVKEAIQALVDAYNAYREWAITQQELTTGGTASDDAVLFGDGTLRSVNRSVASALSTMVDELSLAGIGITYDSSNLLVLDEDTLDEALLENLNDVQALLSFDLTSSSTDLMLLARGASAPASFTLDVTVDASGALTSASIGGDSSLFTISGTRIVGATGTAYEGFSFVFTGDTSQSIDITTSYGLAELLYSVADGAADTTDGTLTTLIDSLTDQNTDYAAKVSDIESKAEDYRATLETRYANYQAAISKAQSTLAYLEAILAAEDD</sequence>
<dbReference type="InterPro" id="IPR010809">
    <property type="entry name" value="FliD_C"/>
</dbReference>